<gene>
    <name evidence="1" type="ORF">ACFO3O_19950</name>
</gene>
<evidence type="ECO:0000313" key="1">
    <source>
        <dbReference type="EMBL" id="MFC4636191.1"/>
    </source>
</evidence>
<accession>A0ABV9I1A0</accession>
<organism evidence="1 2">
    <name type="scientific">Dokdonia ponticola</name>
    <dbReference type="NCBI Taxonomy" id="2041041"/>
    <lineage>
        <taxon>Bacteria</taxon>
        <taxon>Pseudomonadati</taxon>
        <taxon>Bacteroidota</taxon>
        <taxon>Flavobacteriia</taxon>
        <taxon>Flavobacteriales</taxon>
        <taxon>Flavobacteriaceae</taxon>
        <taxon>Dokdonia</taxon>
    </lineage>
</organism>
<dbReference type="EMBL" id="JBHSFV010000016">
    <property type="protein sequence ID" value="MFC4636191.1"/>
    <property type="molecule type" value="Genomic_DNA"/>
</dbReference>
<comment type="caution">
    <text evidence="1">The sequence shown here is derived from an EMBL/GenBank/DDBJ whole genome shotgun (WGS) entry which is preliminary data.</text>
</comment>
<name>A0ABV9I1A0_9FLAO</name>
<dbReference type="Proteomes" id="UP001596043">
    <property type="component" value="Unassembled WGS sequence"/>
</dbReference>
<dbReference type="RefSeq" id="WP_379982148.1">
    <property type="nucleotide sequence ID" value="NZ_JBHSFV010000016.1"/>
</dbReference>
<evidence type="ECO:0000313" key="2">
    <source>
        <dbReference type="Proteomes" id="UP001596043"/>
    </source>
</evidence>
<reference evidence="2" key="1">
    <citation type="journal article" date="2019" name="Int. J. Syst. Evol. Microbiol.">
        <title>The Global Catalogue of Microorganisms (GCM) 10K type strain sequencing project: providing services to taxonomists for standard genome sequencing and annotation.</title>
        <authorList>
            <consortium name="The Broad Institute Genomics Platform"/>
            <consortium name="The Broad Institute Genome Sequencing Center for Infectious Disease"/>
            <person name="Wu L."/>
            <person name="Ma J."/>
        </authorList>
    </citation>
    <scope>NUCLEOTIDE SEQUENCE [LARGE SCALE GENOMIC DNA]</scope>
    <source>
        <strain evidence="2">YJ-61-S</strain>
    </source>
</reference>
<sequence>MRKYLIVNWSKLLLWLLPPILRKKRHFKWLFSLLKPLETLYDTTLYQMQHNGQIVYLEKVLNEIFNSGVVYDPNLSIEGKRSANLIYIDETLQPRLKFVYRHDEYYLHTEGEHFSLPAVVDEEIVLDELGFLDPIELFTHVELACLNVFQVGPNGEDVPNPEYGSSFCNTARGLAYNTYLATEEDYTIVNYANFRIMIPADLNSGAVPSGLSQVQKAAAIQRVTNEIYFEPDPDPIKALANAVEVRTPRFHQVVNFYKLAGKTYETYKYGEETSDVMSNSVMPDQSQVAAL</sequence>
<protein>
    <submittedName>
        <fullName evidence="1">Uncharacterized protein</fullName>
    </submittedName>
</protein>
<proteinExistence type="predicted"/>
<keyword evidence="2" id="KW-1185">Reference proteome</keyword>